<evidence type="ECO:0000313" key="1">
    <source>
        <dbReference type="EMBL" id="CAK0872048.1"/>
    </source>
</evidence>
<organism evidence="1 2">
    <name type="scientific">Prorocentrum cordatum</name>
    <dbReference type="NCBI Taxonomy" id="2364126"/>
    <lineage>
        <taxon>Eukaryota</taxon>
        <taxon>Sar</taxon>
        <taxon>Alveolata</taxon>
        <taxon>Dinophyceae</taxon>
        <taxon>Prorocentrales</taxon>
        <taxon>Prorocentraceae</taxon>
        <taxon>Prorocentrum</taxon>
    </lineage>
</organism>
<accession>A0ABN9VJW2</accession>
<evidence type="ECO:0000313" key="2">
    <source>
        <dbReference type="Proteomes" id="UP001189429"/>
    </source>
</evidence>
<protein>
    <submittedName>
        <fullName evidence="1">Uncharacterized protein</fullName>
    </submittedName>
</protein>
<proteinExistence type="predicted"/>
<dbReference type="Proteomes" id="UP001189429">
    <property type="component" value="Unassembled WGS sequence"/>
</dbReference>
<keyword evidence="2" id="KW-1185">Reference proteome</keyword>
<sequence>MILLVFDVGPEDDTNLQCARNAEADELYGETPILEVKNSAQNNQGEIQNKVSKAELAEITAALRMRLSETHRQRCDPVGAAGTAVLACGTVGPLPPSLVEACFERLGILRKLFDKYEVAMAGWEPGCAARLEGLPGPRDEAKDKELERYIGSLPEGFEIDGPAPWVLRLDADGCVRAALGEEEQLPSHRFELPDLGGCNFAVTVRARNLEETTIV</sequence>
<name>A0ABN9VJW2_9DINO</name>
<gene>
    <name evidence="1" type="ORF">PCOR1329_LOCUS57636</name>
</gene>
<reference evidence="1" key="1">
    <citation type="submission" date="2023-10" db="EMBL/GenBank/DDBJ databases">
        <authorList>
            <person name="Chen Y."/>
            <person name="Shah S."/>
            <person name="Dougan E. K."/>
            <person name="Thang M."/>
            <person name="Chan C."/>
        </authorList>
    </citation>
    <scope>NUCLEOTIDE SEQUENCE [LARGE SCALE GENOMIC DNA]</scope>
</reference>
<comment type="caution">
    <text evidence="1">The sequence shown here is derived from an EMBL/GenBank/DDBJ whole genome shotgun (WGS) entry which is preliminary data.</text>
</comment>
<dbReference type="EMBL" id="CAUYUJ010017127">
    <property type="protein sequence ID" value="CAK0872048.1"/>
    <property type="molecule type" value="Genomic_DNA"/>
</dbReference>